<evidence type="ECO:0000313" key="3">
    <source>
        <dbReference type="EMBL" id="KAF2142270.1"/>
    </source>
</evidence>
<evidence type="ECO:0000313" key="4">
    <source>
        <dbReference type="Proteomes" id="UP000799438"/>
    </source>
</evidence>
<dbReference type="RefSeq" id="XP_033397982.1">
    <property type="nucleotide sequence ID" value="XM_033544166.1"/>
</dbReference>
<dbReference type="GeneID" id="54301662"/>
<evidence type="ECO:0000259" key="2">
    <source>
        <dbReference type="Pfam" id="PF20516"/>
    </source>
</evidence>
<protein>
    <recommendedName>
        <fullName evidence="2">PD-(D/E)XK nuclease-like domain-containing protein</fullName>
    </recommendedName>
</protein>
<keyword evidence="4" id="KW-1185">Reference proteome</keyword>
<dbReference type="Proteomes" id="UP000799438">
    <property type="component" value="Unassembled WGS sequence"/>
</dbReference>
<dbReference type="InterPro" id="IPR046797">
    <property type="entry name" value="PDDEXK_12"/>
</dbReference>
<gene>
    <name evidence="3" type="ORF">K452DRAFT_318537</name>
</gene>
<accession>A0A6A6BDM1</accession>
<feature type="region of interest" description="Disordered" evidence="1">
    <location>
        <begin position="1"/>
        <end position="92"/>
    </location>
</feature>
<proteinExistence type="predicted"/>
<dbReference type="OrthoDB" id="4161186at2759"/>
<feature type="compositionally biased region" description="Low complexity" evidence="1">
    <location>
        <begin position="73"/>
        <end position="85"/>
    </location>
</feature>
<dbReference type="EMBL" id="ML995485">
    <property type="protein sequence ID" value="KAF2142270.1"/>
    <property type="molecule type" value="Genomic_DNA"/>
</dbReference>
<name>A0A6A6BDM1_9PEZI</name>
<reference evidence="3" key="1">
    <citation type="journal article" date="2020" name="Stud. Mycol.">
        <title>101 Dothideomycetes genomes: a test case for predicting lifestyles and emergence of pathogens.</title>
        <authorList>
            <person name="Haridas S."/>
            <person name="Albert R."/>
            <person name="Binder M."/>
            <person name="Bloem J."/>
            <person name="Labutti K."/>
            <person name="Salamov A."/>
            <person name="Andreopoulos B."/>
            <person name="Baker S."/>
            <person name="Barry K."/>
            <person name="Bills G."/>
            <person name="Bluhm B."/>
            <person name="Cannon C."/>
            <person name="Castanera R."/>
            <person name="Culley D."/>
            <person name="Daum C."/>
            <person name="Ezra D."/>
            <person name="Gonzalez J."/>
            <person name="Henrissat B."/>
            <person name="Kuo A."/>
            <person name="Liang C."/>
            <person name="Lipzen A."/>
            <person name="Lutzoni F."/>
            <person name="Magnuson J."/>
            <person name="Mondo S."/>
            <person name="Nolan M."/>
            <person name="Ohm R."/>
            <person name="Pangilinan J."/>
            <person name="Park H.-J."/>
            <person name="Ramirez L."/>
            <person name="Alfaro M."/>
            <person name="Sun H."/>
            <person name="Tritt A."/>
            <person name="Yoshinaga Y."/>
            <person name="Zwiers L.-H."/>
            <person name="Turgeon B."/>
            <person name="Goodwin S."/>
            <person name="Spatafora J."/>
            <person name="Crous P."/>
            <person name="Grigoriev I."/>
        </authorList>
    </citation>
    <scope>NUCLEOTIDE SEQUENCE</scope>
    <source>
        <strain evidence="3">CBS 121167</strain>
    </source>
</reference>
<dbReference type="AlphaFoldDB" id="A0A6A6BDM1"/>
<organism evidence="3 4">
    <name type="scientific">Aplosporella prunicola CBS 121167</name>
    <dbReference type="NCBI Taxonomy" id="1176127"/>
    <lineage>
        <taxon>Eukaryota</taxon>
        <taxon>Fungi</taxon>
        <taxon>Dikarya</taxon>
        <taxon>Ascomycota</taxon>
        <taxon>Pezizomycotina</taxon>
        <taxon>Dothideomycetes</taxon>
        <taxon>Dothideomycetes incertae sedis</taxon>
        <taxon>Botryosphaeriales</taxon>
        <taxon>Aplosporellaceae</taxon>
        <taxon>Aplosporella</taxon>
    </lineage>
</organism>
<evidence type="ECO:0000256" key="1">
    <source>
        <dbReference type="SAM" id="MobiDB-lite"/>
    </source>
</evidence>
<feature type="domain" description="PD-(D/E)XK nuclease-like" evidence="2">
    <location>
        <begin position="182"/>
        <end position="352"/>
    </location>
</feature>
<dbReference type="Pfam" id="PF20516">
    <property type="entry name" value="PDDEXK_12"/>
    <property type="match status" value="1"/>
</dbReference>
<sequence length="420" mass="46772">MPLHTPPRSRSRSDSDSDFGPHPIIAWLKGLPLPSPPLHSSKRKHALIIAGHQPDTKRRRTGDQNEKKKKSTKSTTSASTDTGDSVSEDSGRSIKQISDTLFAFEPIVGRDYDLKDLPARLADMFKRVKLFSISRSVLPNRLKASDPPLLPDDPDNEYLAFDNDNSRDLLGPIPNQDTVDPKIERRLLPQYGSQKTRNVDFAVVLQMDTQEANSVNALAAWDTDFSINQTLYSPLRRAPIAISLEAKPAAEQWRSAELQVGIWVGAHFKRLQELLAMHEKQEDTMEPLPALPLLVVQGSKWHFLMAERERGEGKQTTIWGPIQFGDSCNELGVYQIIATLQYLGKWATTEYREWFDRKVLRLPVAGSAAAASIVDSVMDAEPRTGGGLENNSMVKDTVYDMQLDANLGADSCTTGNRGKE</sequence>